<evidence type="ECO:0000313" key="3">
    <source>
        <dbReference type="Proteomes" id="UP000683360"/>
    </source>
</evidence>
<accession>A0A8S3U8X0</accession>
<comment type="caution">
    <text evidence="2">The sequence shown here is derived from an EMBL/GenBank/DDBJ whole genome shotgun (WGS) entry which is preliminary data.</text>
</comment>
<dbReference type="PROSITE" id="PS00028">
    <property type="entry name" value="ZINC_FINGER_C2H2_1"/>
    <property type="match status" value="1"/>
</dbReference>
<evidence type="ECO:0000313" key="2">
    <source>
        <dbReference type="EMBL" id="CAG2239924.1"/>
    </source>
</evidence>
<dbReference type="EMBL" id="CAJPWZ010002541">
    <property type="protein sequence ID" value="CAG2239924.1"/>
    <property type="molecule type" value="Genomic_DNA"/>
</dbReference>
<proteinExistence type="predicted"/>
<dbReference type="InterPro" id="IPR013087">
    <property type="entry name" value="Znf_C2H2_type"/>
</dbReference>
<sequence>MQVENGCNLDDGYSTRCKGECETESTELDNLADTNSIYIQADNITPTLGNKNTCVPFDSQSSSQISSWSQENDIHSLSSINKAMDILGHGKISPIKFQEPSRRTELSTTEDIKLQQLIIQLYNESSDRNAKIQLLSMLKYAFAGVPLPKKEKFTRQRIDTRKLDHALDFFFDPTFHQVSSFGTKELKLSSGEVLQIPEVVRTACHSSIVDTYMSYCKETEFEPLSRATLFNILSECPASHRTNLKGLDNIAADGVCAMDTLIEIVANFQNCSVHQNTNFSDMKEKLISYKLYLKTDFKHHVQMKDQCSDHCIQFALSDPTEKKLARSCTDHLHDMKCPRCCLLPDTVIELKRIISEFTDISEEERTEFLVDIETAEGKVLDWKSHILRCVNQDRSRLETLQNLTEGDAMIVMDWAMKFLPLRHREKQSDFFGQKGFNWHVIVVIFKDNDTSTLKHRTYVHTIESAKQDWYSVTSVIEHTLKTIKDQMPNIKSVVLRSDNAGCYHCSNLWHSLHGISQRTEYDFSEAQNGKSYCDSKIAHMRGKMRKYVLEGGDITSSTEMKEALDVCGGVSGCQISNVTINTESQTKDQSQLKGITKYSNVKIDHDGRLTCWKAFGIGEGQRITMSSFNQEGTNLNVLEDFSLPKHIEGSIKTSNSIVNEQVPREGDLYCPEMTCSRKFKSYSELEDHCFVGDHALCPTHDLIKLQWKGVCLDISSCSVKTREGSLQNGDSTLQSGWGLKKDRKSVRFSLKTKNYLKEIFDSGEKSGQKANASNVAKNMRISRDNTGKKIFSPNEYLQPSQIISYFSRLALLLKCPSKKDCEVSDEDLESAIALINRSEALEELL</sequence>
<reference evidence="2" key="1">
    <citation type="submission" date="2021-03" db="EMBL/GenBank/DDBJ databases">
        <authorList>
            <person name="Bekaert M."/>
        </authorList>
    </citation>
    <scope>NUCLEOTIDE SEQUENCE</scope>
</reference>
<evidence type="ECO:0000259" key="1">
    <source>
        <dbReference type="PROSITE" id="PS00028"/>
    </source>
</evidence>
<dbReference type="Proteomes" id="UP000683360">
    <property type="component" value="Unassembled WGS sequence"/>
</dbReference>
<gene>
    <name evidence="2" type="ORF">MEDL_52265</name>
</gene>
<organism evidence="2 3">
    <name type="scientific">Mytilus edulis</name>
    <name type="common">Blue mussel</name>
    <dbReference type="NCBI Taxonomy" id="6550"/>
    <lineage>
        <taxon>Eukaryota</taxon>
        <taxon>Metazoa</taxon>
        <taxon>Spiralia</taxon>
        <taxon>Lophotrochozoa</taxon>
        <taxon>Mollusca</taxon>
        <taxon>Bivalvia</taxon>
        <taxon>Autobranchia</taxon>
        <taxon>Pteriomorphia</taxon>
        <taxon>Mytilida</taxon>
        <taxon>Mytiloidea</taxon>
        <taxon>Mytilidae</taxon>
        <taxon>Mytilinae</taxon>
        <taxon>Mytilus</taxon>
    </lineage>
</organism>
<dbReference type="PANTHER" id="PTHR33845">
    <property type="entry name" value="C2H2-TYPE DOMAIN-CONTAINING PROTEIN"/>
    <property type="match status" value="1"/>
</dbReference>
<protein>
    <recommendedName>
        <fullName evidence="1">C2H2-type domain-containing protein</fullName>
    </recommendedName>
</protein>
<dbReference type="AlphaFoldDB" id="A0A8S3U8X0"/>
<dbReference type="OrthoDB" id="6111843at2759"/>
<feature type="domain" description="C2H2-type" evidence="1">
    <location>
        <begin position="670"/>
        <end position="694"/>
    </location>
</feature>
<name>A0A8S3U8X0_MYTED</name>
<dbReference type="PANTHER" id="PTHR33845:SF1">
    <property type="entry name" value="C2H2-TYPE DOMAIN-CONTAINING PROTEIN"/>
    <property type="match status" value="1"/>
</dbReference>
<keyword evidence="3" id="KW-1185">Reference proteome</keyword>